<feature type="domain" description="DUF83" evidence="14">
    <location>
        <begin position="8"/>
        <end position="189"/>
    </location>
</feature>
<evidence type="ECO:0000259" key="14">
    <source>
        <dbReference type="Pfam" id="PF01930"/>
    </source>
</evidence>
<dbReference type="NCBIfam" id="TIGR00372">
    <property type="entry name" value="cas4"/>
    <property type="match status" value="1"/>
</dbReference>
<evidence type="ECO:0000313" key="16">
    <source>
        <dbReference type="Proteomes" id="UP000441717"/>
    </source>
</evidence>
<dbReference type="EC" id="3.1.12.1" evidence="3 13"/>
<evidence type="ECO:0000313" key="15">
    <source>
        <dbReference type="EMBL" id="MQL50702.1"/>
    </source>
</evidence>
<protein>
    <recommendedName>
        <fullName evidence="4 13">CRISPR-associated exonuclease Cas4</fullName>
        <ecNumber evidence="3 13">3.1.12.1</ecNumber>
    </recommendedName>
</protein>
<dbReference type="Gene3D" id="3.90.320.10">
    <property type="match status" value="1"/>
</dbReference>
<dbReference type="PANTHER" id="PTHR36531">
    <property type="entry name" value="CRISPR-ASSOCIATED EXONUCLEASE CAS4"/>
    <property type="match status" value="1"/>
</dbReference>
<dbReference type="Pfam" id="PF01930">
    <property type="entry name" value="Cas_Cas4"/>
    <property type="match status" value="1"/>
</dbReference>
<keyword evidence="5 13" id="KW-0540">Nuclease</keyword>
<keyword evidence="9 13" id="KW-0408">Iron</keyword>
<evidence type="ECO:0000256" key="13">
    <source>
        <dbReference type="RuleBase" id="RU365022"/>
    </source>
</evidence>
<dbReference type="EMBL" id="WHYR01000001">
    <property type="protein sequence ID" value="MQL50702.1"/>
    <property type="molecule type" value="Genomic_DNA"/>
</dbReference>
<evidence type="ECO:0000256" key="12">
    <source>
        <dbReference type="ARBA" id="ARBA00023211"/>
    </source>
</evidence>
<dbReference type="InterPro" id="IPR013343">
    <property type="entry name" value="CRISPR-assoc_prot_Cas4"/>
</dbReference>
<comment type="cofactor">
    <cofactor evidence="13">
        <name>Mg(2+)</name>
        <dbReference type="ChEBI" id="CHEBI:18420"/>
    </cofactor>
    <cofactor evidence="13">
        <name>Mn(2+)</name>
        <dbReference type="ChEBI" id="CHEBI:29035"/>
    </cofactor>
    <text evidence="13">Mg(2+) or Mn(2+) required for ssDNA cleavage activity.</text>
</comment>
<keyword evidence="8 13" id="KW-0269">Exonuclease</keyword>
<dbReference type="PANTHER" id="PTHR36531:SF6">
    <property type="entry name" value="DNA REPLICATION ATP-DEPENDENT HELICASE_NUCLEASE DNA2"/>
    <property type="match status" value="1"/>
</dbReference>
<evidence type="ECO:0000256" key="4">
    <source>
        <dbReference type="ARBA" id="ARBA00020049"/>
    </source>
</evidence>
<comment type="cofactor">
    <cofactor evidence="13">
        <name>iron-sulfur cluster</name>
        <dbReference type="ChEBI" id="CHEBI:30408"/>
    </cofactor>
</comment>
<dbReference type="InterPro" id="IPR051827">
    <property type="entry name" value="Cas4_exonuclease"/>
</dbReference>
<dbReference type="GO" id="GO:0051607">
    <property type="term" value="P:defense response to virus"/>
    <property type="evidence" value="ECO:0007669"/>
    <property type="project" value="UniProtKB-KW"/>
</dbReference>
<accession>A0A6N7IL47</accession>
<gene>
    <name evidence="15" type="primary">cas4</name>
    <name evidence="15" type="ORF">GFC01_00070</name>
</gene>
<dbReference type="RefSeq" id="WP_152944738.1">
    <property type="nucleotide sequence ID" value="NZ_WHYR01000001.1"/>
</dbReference>
<comment type="cofactor">
    <cofactor evidence="1">
        <name>[4Fe-4S] cluster</name>
        <dbReference type="ChEBI" id="CHEBI:49883"/>
    </cofactor>
</comment>
<evidence type="ECO:0000256" key="10">
    <source>
        <dbReference type="ARBA" id="ARBA00023014"/>
    </source>
</evidence>
<evidence type="ECO:0000256" key="2">
    <source>
        <dbReference type="ARBA" id="ARBA00009189"/>
    </source>
</evidence>
<dbReference type="InterPro" id="IPR022765">
    <property type="entry name" value="Dna2/Cas4_DUF83"/>
</dbReference>
<comment type="caution">
    <text evidence="15">The sequence shown here is derived from an EMBL/GenBank/DDBJ whole genome shotgun (WGS) entry which is preliminary data.</text>
</comment>
<evidence type="ECO:0000256" key="3">
    <source>
        <dbReference type="ARBA" id="ARBA00012768"/>
    </source>
</evidence>
<evidence type="ECO:0000256" key="11">
    <source>
        <dbReference type="ARBA" id="ARBA00023118"/>
    </source>
</evidence>
<organism evidence="15 16">
    <name type="scientific">Desulfofundulus thermobenzoicus</name>
    <dbReference type="NCBI Taxonomy" id="29376"/>
    <lineage>
        <taxon>Bacteria</taxon>
        <taxon>Bacillati</taxon>
        <taxon>Bacillota</taxon>
        <taxon>Clostridia</taxon>
        <taxon>Eubacteriales</taxon>
        <taxon>Peptococcaceae</taxon>
        <taxon>Desulfofundulus</taxon>
    </lineage>
</organism>
<evidence type="ECO:0000256" key="8">
    <source>
        <dbReference type="ARBA" id="ARBA00022839"/>
    </source>
</evidence>
<dbReference type="OrthoDB" id="9781776at2"/>
<keyword evidence="6 13" id="KW-0479">Metal-binding</keyword>
<keyword evidence="11 13" id="KW-0051">Antiviral defense</keyword>
<keyword evidence="12 13" id="KW-0464">Manganese</keyword>
<reference evidence="15 16" key="1">
    <citation type="submission" date="2019-10" db="EMBL/GenBank/DDBJ databases">
        <title>Comparative genomics of sulfur disproportionating microorganisms.</title>
        <authorList>
            <person name="Ward L.M."/>
            <person name="Bertran E."/>
            <person name="Johnston D."/>
        </authorList>
    </citation>
    <scope>NUCLEOTIDE SEQUENCE [LARGE SCALE GENOMIC DNA]</scope>
    <source>
        <strain evidence="15 16">DSM 14055</strain>
    </source>
</reference>
<name>A0A6N7IL47_9FIRM</name>
<dbReference type="AlphaFoldDB" id="A0A6N7IL47"/>
<keyword evidence="10 13" id="KW-0411">Iron-sulfur</keyword>
<evidence type="ECO:0000256" key="1">
    <source>
        <dbReference type="ARBA" id="ARBA00001966"/>
    </source>
</evidence>
<evidence type="ECO:0000256" key="5">
    <source>
        <dbReference type="ARBA" id="ARBA00022722"/>
    </source>
</evidence>
<dbReference type="GO" id="GO:0051536">
    <property type="term" value="F:iron-sulfur cluster binding"/>
    <property type="evidence" value="ECO:0007669"/>
    <property type="project" value="UniProtKB-KW"/>
</dbReference>
<keyword evidence="7 13" id="KW-0378">Hydrolase</keyword>
<dbReference type="Proteomes" id="UP000441717">
    <property type="component" value="Unassembled WGS sequence"/>
</dbReference>
<keyword evidence="16" id="KW-1185">Reference proteome</keyword>
<comment type="similarity">
    <text evidence="2 13">Belongs to the CRISPR-associated exonuclease Cas4 family.</text>
</comment>
<dbReference type="GO" id="GO:0046872">
    <property type="term" value="F:metal ion binding"/>
    <property type="evidence" value="ECO:0007669"/>
    <property type="project" value="UniProtKB-KW"/>
</dbReference>
<proteinExistence type="inferred from homology"/>
<evidence type="ECO:0000256" key="7">
    <source>
        <dbReference type="ARBA" id="ARBA00022801"/>
    </source>
</evidence>
<sequence>MVVFYLTVTDLKQFFYCPRIIYFTYVLPVERKVTAKMQEGALAHLEAVRLEGRRSLKAFKLEEGQRIFRTPLVSERLGLTGLLDMHLVTPTGCFPVEFKDTNSPLSVNHKYQLAAYVLLLEEHYGKPVRGGFIYYLPRKTARYIEVTPGMRVHVKDKLKKIRSLIERQIFPEAPRRRGRCVDCEYKNFCGDVG</sequence>
<comment type="function">
    <text evidence="13">CRISPR (clustered regularly interspaced short palindromic repeat) is an adaptive immune system that provides protection against mobile genetic elements (viruses, transposable elements and conjugative plasmids). CRISPR clusters contain sequences complementary to antecedent mobile elements and target invading nucleic acids. CRISPR clusters are transcribed and processed into CRISPR RNA (crRNA).</text>
</comment>
<dbReference type="GO" id="GO:0004527">
    <property type="term" value="F:exonuclease activity"/>
    <property type="evidence" value="ECO:0007669"/>
    <property type="project" value="UniProtKB-KW"/>
</dbReference>
<evidence type="ECO:0000256" key="6">
    <source>
        <dbReference type="ARBA" id="ARBA00022723"/>
    </source>
</evidence>
<evidence type="ECO:0000256" key="9">
    <source>
        <dbReference type="ARBA" id="ARBA00023004"/>
    </source>
</evidence>
<dbReference type="InterPro" id="IPR011604">
    <property type="entry name" value="PDDEXK-like_dom_sf"/>
</dbReference>